<dbReference type="InterPro" id="IPR025240">
    <property type="entry name" value="DUF4189"/>
</dbReference>
<dbReference type="Pfam" id="PF13827">
    <property type="entry name" value="DUF4189"/>
    <property type="match status" value="1"/>
</dbReference>
<dbReference type="Proteomes" id="UP000247346">
    <property type="component" value="Unassembled WGS sequence"/>
</dbReference>
<keyword evidence="1" id="KW-0732">Signal</keyword>
<evidence type="ECO:0000259" key="2">
    <source>
        <dbReference type="Pfam" id="PF13827"/>
    </source>
</evidence>
<comment type="caution">
    <text evidence="3">The sequence shown here is derived from an EMBL/GenBank/DDBJ whole genome shotgun (WGS) entry which is preliminary data.</text>
</comment>
<evidence type="ECO:0000256" key="1">
    <source>
        <dbReference type="SAM" id="SignalP"/>
    </source>
</evidence>
<dbReference type="OrthoDB" id="5998174at2"/>
<accession>A0A2P5Z177</accession>
<reference evidence="3 4" key="1">
    <citation type="submission" date="2016-08" db="EMBL/GenBank/DDBJ databases">
        <authorList>
            <person name="Seilhamer J.J."/>
        </authorList>
    </citation>
    <scope>NUCLEOTIDE SEQUENCE [LARGE SCALE GENOMIC DNA]</scope>
    <source>
        <strain evidence="3 4">CFBP4641</strain>
    </source>
</reference>
<organism evidence="3 4">
    <name type="scientific">Xanthomonas sacchari</name>
    <dbReference type="NCBI Taxonomy" id="56458"/>
    <lineage>
        <taxon>Bacteria</taxon>
        <taxon>Pseudomonadati</taxon>
        <taxon>Pseudomonadota</taxon>
        <taxon>Gammaproteobacteria</taxon>
        <taxon>Lysobacterales</taxon>
        <taxon>Lysobacteraceae</taxon>
        <taxon>Xanthomonas</taxon>
    </lineage>
</organism>
<gene>
    <name evidence="3" type="ORF">XsacCFBP4641_16220</name>
</gene>
<protein>
    <submittedName>
        <fullName evidence="3">DUF4189 domain-containing protein</fullName>
    </submittedName>
</protein>
<proteinExistence type="predicted"/>
<sequence>MCLKFLALCFLMAVAHGAHAEGGCPPGQYPIGGQGAAGCAPIPQSQVAPQEAPRPTGYWVKTWGAIAMGAGDGWNSLGVTTGKASKSEAEADALRRCSSDGVKDCRIGLTYQNQCAAVAEPQIGGRAYLDGLTNFVAAGSEKAAGDVAMQRCEQDNRAVTGMQCKVIYTACSKAVFKRY</sequence>
<feature type="domain" description="DUF4189" evidence="2">
    <location>
        <begin position="63"/>
        <end position="171"/>
    </location>
</feature>
<dbReference type="EMBL" id="MDEK01000015">
    <property type="protein sequence ID" value="PPU81142.1"/>
    <property type="molecule type" value="Genomic_DNA"/>
</dbReference>
<feature type="chain" id="PRO_5015170287" evidence="1">
    <location>
        <begin position="21"/>
        <end position="179"/>
    </location>
</feature>
<evidence type="ECO:0000313" key="3">
    <source>
        <dbReference type="EMBL" id="PPU81142.1"/>
    </source>
</evidence>
<feature type="signal peptide" evidence="1">
    <location>
        <begin position="1"/>
        <end position="20"/>
    </location>
</feature>
<name>A0A2P5Z177_9XANT</name>
<evidence type="ECO:0000313" key="4">
    <source>
        <dbReference type="Proteomes" id="UP000247346"/>
    </source>
</evidence>
<dbReference type="AlphaFoldDB" id="A0A2P5Z177"/>